<dbReference type="HAMAP" id="MF_01114">
    <property type="entry name" value="RecX"/>
    <property type="match status" value="1"/>
</dbReference>
<dbReference type="PANTHER" id="PTHR33602:SF1">
    <property type="entry name" value="REGULATORY PROTEIN RECX FAMILY PROTEIN"/>
    <property type="match status" value="1"/>
</dbReference>
<evidence type="ECO:0000313" key="8">
    <source>
        <dbReference type="EMBL" id="WBW49238.1"/>
    </source>
</evidence>
<organism evidence="8 9">
    <name type="scientific">Peptoniphilus equinus</name>
    <dbReference type="NCBI Taxonomy" id="3016343"/>
    <lineage>
        <taxon>Bacteria</taxon>
        <taxon>Bacillati</taxon>
        <taxon>Bacillota</taxon>
        <taxon>Tissierellia</taxon>
        <taxon>Tissierellales</taxon>
        <taxon>Peptoniphilaceae</taxon>
        <taxon>Peptoniphilus</taxon>
    </lineage>
</organism>
<dbReference type="Pfam" id="PF02631">
    <property type="entry name" value="RecX_HTH2"/>
    <property type="match status" value="1"/>
</dbReference>
<evidence type="ECO:0000256" key="4">
    <source>
        <dbReference type="ARBA" id="ARBA00022490"/>
    </source>
</evidence>
<name>A0ABY7QSV5_9FIRM</name>
<dbReference type="PANTHER" id="PTHR33602">
    <property type="entry name" value="REGULATORY PROTEIN RECX FAMILY PROTEIN"/>
    <property type="match status" value="1"/>
</dbReference>
<dbReference type="InterPro" id="IPR003783">
    <property type="entry name" value="Regulatory_RecX"/>
</dbReference>
<dbReference type="InterPro" id="IPR053925">
    <property type="entry name" value="RecX_HTH_3rd"/>
</dbReference>
<dbReference type="EMBL" id="CP115667">
    <property type="protein sequence ID" value="WBW49238.1"/>
    <property type="molecule type" value="Genomic_DNA"/>
</dbReference>
<sequence length="203" mass="23534">MIIEKIVFNKKQQSYTVYFDSLSPVELTEDTLVRYNLYKSMELDAESLPEILRDNEKYLALKALRRFLLNRKTIKEARDHLQHKGFSLEVAEDALSYLIDNGYLNDAAYARDFVYDKVHINHYGPNKIRMALRQKGIPQSIADQALASLDSDASNENLRKFAARKYNALKPSDPNRYGKTVNYLLYKGFSYEAIKKVLGEFCE</sequence>
<accession>A0ABY7QSV5</accession>
<gene>
    <name evidence="5" type="primary">recX</name>
    <name evidence="8" type="ORF">O6R05_04305</name>
</gene>
<evidence type="ECO:0000259" key="6">
    <source>
        <dbReference type="Pfam" id="PF02631"/>
    </source>
</evidence>
<feature type="domain" description="RecX third three-helical" evidence="7">
    <location>
        <begin position="156"/>
        <end position="198"/>
    </location>
</feature>
<dbReference type="RefSeq" id="WP_271190770.1">
    <property type="nucleotide sequence ID" value="NZ_CP115667.1"/>
</dbReference>
<dbReference type="InterPro" id="IPR053924">
    <property type="entry name" value="RecX_HTH_2nd"/>
</dbReference>
<protein>
    <recommendedName>
        <fullName evidence="3 5">Regulatory protein RecX</fullName>
    </recommendedName>
</protein>
<comment type="subcellular location">
    <subcellularLocation>
        <location evidence="1 5">Cytoplasm</location>
    </subcellularLocation>
</comment>
<evidence type="ECO:0000256" key="5">
    <source>
        <dbReference type="HAMAP-Rule" id="MF_01114"/>
    </source>
</evidence>
<feature type="domain" description="RecX second three-helical" evidence="6">
    <location>
        <begin position="105"/>
        <end position="146"/>
    </location>
</feature>
<keyword evidence="4 5" id="KW-0963">Cytoplasm</keyword>
<evidence type="ECO:0000313" key="9">
    <source>
        <dbReference type="Proteomes" id="UP001210339"/>
    </source>
</evidence>
<reference evidence="8 9" key="1">
    <citation type="submission" date="2023-01" db="EMBL/GenBank/DDBJ databases">
        <authorList>
            <person name="Lee S.H."/>
            <person name="Jung H.S."/>
            <person name="Yun J.U."/>
        </authorList>
    </citation>
    <scope>NUCLEOTIDE SEQUENCE [LARGE SCALE GENOMIC DNA]</scope>
    <source>
        <strain evidence="8 9">CBA3646</strain>
    </source>
</reference>
<evidence type="ECO:0000259" key="7">
    <source>
        <dbReference type="Pfam" id="PF21981"/>
    </source>
</evidence>
<proteinExistence type="inferred from homology"/>
<dbReference type="Proteomes" id="UP001210339">
    <property type="component" value="Chromosome"/>
</dbReference>
<comment type="function">
    <text evidence="5">Modulates RecA activity.</text>
</comment>
<evidence type="ECO:0000256" key="1">
    <source>
        <dbReference type="ARBA" id="ARBA00004496"/>
    </source>
</evidence>
<evidence type="ECO:0000256" key="3">
    <source>
        <dbReference type="ARBA" id="ARBA00018111"/>
    </source>
</evidence>
<keyword evidence="9" id="KW-1185">Reference proteome</keyword>
<evidence type="ECO:0000256" key="2">
    <source>
        <dbReference type="ARBA" id="ARBA00009695"/>
    </source>
</evidence>
<dbReference type="Pfam" id="PF21981">
    <property type="entry name" value="RecX_HTH3"/>
    <property type="match status" value="1"/>
</dbReference>
<dbReference type="Gene3D" id="1.10.10.10">
    <property type="entry name" value="Winged helix-like DNA-binding domain superfamily/Winged helix DNA-binding domain"/>
    <property type="match status" value="3"/>
</dbReference>
<dbReference type="InterPro" id="IPR036388">
    <property type="entry name" value="WH-like_DNA-bd_sf"/>
</dbReference>
<comment type="similarity">
    <text evidence="2 5">Belongs to the RecX family.</text>
</comment>